<name>A0ABS6SGA4_9SPHN</name>
<reference evidence="1 2" key="1">
    <citation type="submission" date="2021-04" db="EMBL/GenBank/DDBJ databases">
        <authorList>
            <person name="Pira H."/>
            <person name="Risdian C."/>
            <person name="Wink J."/>
        </authorList>
    </citation>
    <scope>NUCLEOTIDE SEQUENCE [LARGE SCALE GENOMIC DNA]</scope>
    <source>
        <strain evidence="1 2">WHA3</strain>
    </source>
</reference>
<dbReference type="Proteomes" id="UP000722336">
    <property type="component" value="Unassembled WGS sequence"/>
</dbReference>
<dbReference type="RefSeq" id="WP_218446249.1">
    <property type="nucleotide sequence ID" value="NZ_JAGSPA010000003.1"/>
</dbReference>
<dbReference type="InterPro" id="IPR053191">
    <property type="entry name" value="DcsG_Biosynth_Enzyme"/>
</dbReference>
<comment type="caution">
    <text evidence="1">The sequence shown here is derived from an EMBL/GenBank/DDBJ whole genome shotgun (WGS) entry which is preliminary data.</text>
</comment>
<protein>
    <recommendedName>
        <fullName evidence="3">Prokaryotic glutathione synthetase ATP-binding domain-containing protein</fullName>
    </recommendedName>
</protein>
<sequence length="290" mass="32245">MRIALLTCASNLPGARDRRTDAFEHDVMVATLGAAFADNGDHVEVVRWDALSEDWSRFDGALLGTVWDYPRRKDEFLSAIDRIACATRLFNPPPLVRWNLDKSYLRDLHGKGVPIIPAIWLDTPDTRAVEASFDALETNDIVLKQRVSGNSEGQYRLRRTDRIPDSCQPMFAQPFLPAILEEGEYSFIFIGGHFSHALLKCPASGDYRVQSDYGGTERAITPDDDDLAAAAAALSALEDAPLYARVDMVRGNEGSLLLMELELIEPFLYPEQGPHLGRMLHGALAERLGF</sequence>
<dbReference type="PANTHER" id="PTHR39217:SF1">
    <property type="entry name" value="GLUTATHIONE SYNTHETASE"/>
    <property type="match status" value="1"/>
</dbReference>
<keyword evidence="2" id="KW-1185">Reference proteome</keyword>
<evidence type="ECO:0008006" key="3">
    <source>
        <dbReference type="Google" id="ProtNLM"/>
    </source>
</evidence>
<evidence type="ECO:0000313" key="1">
    <source>
        <dbReference type="EMBL" id="MBV7257442.1"/>
    </source>
</evidence>
<gene>
    <name evidence="1" type="ORF">KCG44_11660</name>
</gene>
<dbReference type="PANTHER" id="PTHR39217">
    <property type="match status" value="1"/>
</dbReference>
<evidence type="ECO:0000313" key="2">
    <source>
        <dbReference type="Proteomes" id="UP000722336"/>
    </source>
</evidence>
<accession>A0ABS6SGA4</accession>
<dbReference type="EMBL" id="JAGSPA010000003">
    <property type="protein sequence ID" value="MBV7257442.1"/>
    <property type="molecule type" value="Genomic_DNA"/>
</dbReference>
<proteinExistence type="predicted"/>
<organism evidence="1 2">
    <name type="scientific">Pacificimonas pallii</name>
    <dbReference type="NCBI Taxonomy" id="2827236"/>
    <lineage>
        <taxon>Bacteria</taxon>
        <taxon>Pseudomonadati</taxon>
        <taxon>Pseudomonadota</taxon>
        <taxon>Alphaproteobacteria</taxon>
        <taxon>Sphingomonadales</taxon>
        <taxon>Sphingosinicellaceae</taxon>
        <taxon>Pacificimonas</taxon>
    </lineage>
</organism>